<feature type="domain" description="SRCR" evidence="2">
    <location>
        <begin position="71"/>
        <end position="174"/>
    </location>
</feature>
<dbReference type="EMBL" id="JH817220">
    <property type="protein sequence ID" value="EKC29205.1"/>
    <property type="molecule type" value="Genomic_DNA"/>
</dbReference>
<dbReference type="GO" id="GO:0016020">
    <property type="term" value="C:membrane"/>
    <property type="evidence" value="ECO:0007669"/>
    <property type="project" value="InterPro"/>
</dbReference>
<evidence type="ECO:0000256" key="1">
    <source>
        <dbReference type="PROSITE-ProRule" id="PRU00196"/>
    </source>
</evidence>
<reference evidence="3" key="1">
    <citation type="journal article" date="2012" name="Nature">
        <title>The oyster genome reveals stress adaptation and complexity of shell formation.</title>
        <authorList>
            <person name="Zhang G."/>
            <person name="Fang X."/>
            <person name="Guo X."/>
            <person name="Li L."/>
            <person name="Luo R."/>
            <person name="Xu F."/>
            <person name="Yang P."/>
            <person name="Zhang L."/>
            <person name="Wang X."/>
            <person name="Qi H."/>
            <person name="Xiong Z."/>
            <person name="Que H."/>
            <person name="Xie Y."/>
            <person name="Holland P.W."/>
            <person name="Paps J."/>
            <person name="Zhu Y."/>
            <person name="Wu F."/>
            <person name="Chen Y."/>
            <person name="Wang J."/>
            <person name="Peng C."/>
            <person name="Meng J."/>
            <person name="Yang L."/>
            <person name="Liu J."/>
            <person name="Wen B."/>
            <person name="Zhang N."/>
            <person name="Huang Z."/>
            <person name="Zhu Q."/>
            <person name="Feng Y."/>
            <person name="Mount A."/>
            <person name="Hedgecock D."/>
            <person name="Xu Z."/>
            <person name="Liu Y."/>
            <person name="Domazet-Loso T."/>
            <person name="Du Y."/>
            <person name="Sun X."/>
            <person name="Zhang S."/>
            <person name="Liu B."/>
            <person name="Cheng P."/>
            <person name="Jiang X."/>
            <person name="Li J."/>
            <person name="Fan D."/>
            <person name="Wang W."/>
            <person name="Fu W."/>
            <person name="Wang T."/>
            <person name="Wang B."/>
            <person name="Zhang J."/>
            <person name="Peng Z."/>
            <person name="Li Y."/>
            <person name="Li N."/>
            <person name="Wang J."/>
            <person name="Chen M."/>
            <person name="He Y."/>
            <person name="Tan F."/>
            <person name="Song X."/>
            <person name="Zheng Q."/>
            <person name="Huang R."/>
            <person name="Yang H."/>
            <person name="Du X."/>
            <person name="Chen L."/>
            <person name="Yang M."/>
            <person name="Gaffney P.M."/>
            <person name="Wang S."/>
            <person name="Luo L."/>
            <person name="She Z."/>
            <person name="Ming Y."/>
            <person name="Huang W."/>
            <person name="Zhang S."/>
            <person name="Huang B."/>
            <person name="Zhang Y."/>
            <person name="Qu T."/>
            <person name="Ni P."/>
            <person name="Miao G."/>
            <person name="Wang J."/>
            <person name="Wang Q."/>
            <person name="Steinberg C.E."/>
            <person name="Wang H."/>
            <person name="Li N."/>
            <person name="Qian L."/>
            <person name="Zhang G."/>
            <person name="Li Y."/>
            <person name="Yang H."/>
            <person name="Liu X."/>
            <person name="Wang J."/>
            <person name="Yin Y."/>
            <person name="Wang J."/>
        </authorList>
    </citation>
    <scope>NUCLEOTIDE SEQUENCE [LARGE SCALE GENOMIC DNA]</scope>
    <source>
        <strain evidence="3">05x7-T-G4-1.051#20</strain>
    </source>
</reference>
<keyword evidence="1" id="KW-1015">Disulfide bond</keyword>
<dbReference type="PANTHER" id="PTHR48071:SF18">
    <property type="entry name" value="DELETED IN MALIGNANT BRAIN TUMORS 1 PROTEIN-RELATED"/>
    <property type="match status" value="1"/>
</dbReference>
<dbReference type="InterPro" id="IPR036772">
    <property type="entry name" value="SRCR-like_dom_sf"/>
</dbReference>
<organism evidence="3">
    <name type="scientific">Magallana gigas</name>
    <name type="common">Pacific oyster</name>
    <name type="synonym">Crassostrea gigas</name>
    <dbReference type="NCBI Taxonomy" id="29159"/>
    <lineage>
        <taxon>Eukaryota</taxon>
        <taxon>Metazoa</taxon>
        <taxon>Spiralia</taxon>
        <taxon>Lophotrochozoa</taxon>
        <taxon>Mollusca</taxon>
        <taxon>Bivalvia</taxon>
        <taxon>Autobranchia</taxon>
        <taxon>Pteriomorphia</taxon>
        <taxon>Ostreida</taxon>
        <taxon>Ostreoidea</taxon>
        <taxon>Ostreidae</taxon>
        <taxon>Magallana</taxon>
    </lineage>
</organism>
<feature type="disulfide bond" evidence="1">
    <location>
        <begin position="39"/>
        <end position="49"/>
    </location>
</feature>
<accession>K1QJZ9</accession>
<name>K1QJZ9_MAGGI</name>
<gene>
    <name evidence="3" type="ORF">CGI_10015479</name>
</gene>
<dbReference type="HOGENOM" id="CLU_002555_1_2_1"/>
<dbReference type="Gene3D" id="3.10.250.10">
    <property type="entry name" value="SRCR-like domain"/>
    <property type="match status" value="2"/>
</dbReference>
<dbReference type="InterPro" id="IPR001190">
    <property type="entry name" value="SRCR"/>
</dbReference>
<dbReference type="AlphaFoldDB" id="K1QJZ9"/>
<sequence length="188" mass="20250">MWDDVDADVVCRQMGFATGTATLLPQDPVFTRMFYDVSCKGNETEIQSCHSYDYDFSLVCSMFEDAGVSCSGMPSGGHSDVTIGSGGRVLAHDVNGTGTVCGDQWDDIDADVLCRQMGFASGTATILPRDYMFNRHIFNVRCLGNETQVQECPVDKTDMFGSCSSIGDAGVSCVQNGTAGLYNFEAPH</sequence>
<dbReference type="SMART" id="SM00202">
    <property type="entry name" value="SR"/>
    <property type="match status" value="2"/>
</dbReference>
<protein>
    <submittedName>
        <fullName evidence="3">Deleted in malignant brain tumors 1 protein</fullName>
    </submittedName>
</protein>
<dbReference type="PROSITE" id="PS50287">
    <property type="entry name" value="SRCR_2"/>
    <property type="match status" value="2"/>
</dbReference>
<evidence type="ECO:0000259" key="2">
    <source>
        <dbReference type="PROSITE" id="PS50287"/>
    </source>
</evidence>
<feature type="domain" description="SRCR" evidence="2">
    <location>
        <begin position="1"/>
        <end position="71"/>
    </location>
</feature>
<dbReference type="InParanoid" id="K1QJZ9"/>
<comment type="caution">
    <text evidence="1">Lacks conserved residue(s) required for the propagation of feature annotation.</text>
</comment>
<dbReference type="PRINTS" id="PR00258">
    <property type="entry name" value="SPERACTRCPTR"/>
</dbReference>
<dbReference type="Pfam" id="PF00530">
    <property type="entry name" value="SRCR"/>
    <property type="match status" value="2"/>
</dbReference>
<proteinExistence type="predicted"/>
<feature type="disulfide bond" evidence="1">
    <location>
        <begin position="142"/>
        <end position="152"/>
    </location>
</feature>
<evidence type="ECO:0000313" key="3">
    <source>
        <dbReference type="EMBL" id="EKC29205.1"/>
    </source>
</evidence>
<dbReference type="PANTHER" id="PTHR48071">
    <property type="entry name" value="SRCR DOMAIN-CONTAINING PROTEIN"/>
    <property type="match status" value="1"/>
</dbReference>
<dbReference type="SUPFAM" id="SSF56487">
    <property type="entry name" value="SRCR-like"/>
    <property type="match status" value="2"/>
</dbReference>